<dbReference type="Pfam" id="PF13409">
    <property type="entry name" value="GST_N_2"/>
    <property type="match status" value="1"/>
</dbReference>
<keyword evidence="5" id="KW-1185">Reference proteome</keyword>
<dbReference type="InterPro" id="IPR050983">
    <property type="entry name" value="GST_Omega/HSP26"/>
</dbReference>
<dbReference type="GO" id="GO:0004364">
    <property type="term" value="F:glutathione transferase activity"/>
    <property type="evidence" value="ECO:0007669"/>
    <property type="project" value="InterPro"/>
</dbReference>
<organism evidence="4 5">
    <name type="scientific">Peltaster fructicola</name>
    <dbReference type="NCBI Taxonomy" id="286661"/>
    <lineage>
        <taxon>Eukaryota</taxon>
        <taxon>Fungi</taxon>
        <taxon>Dikarya</taxon>
        <taxon>Ascomycota</taxon>
        <taxon>Pezizomycotina</taxon>
        <taxon>Dothideomycetes</taxon>
        <taxon>Dothideomycetes incertae sedis</taxon>
        <taxon>Peltaster</taxon>
    </lineage>
</organism>
<dbReference type="SFLD" id="SFLDS00019">
    <property type="entry name" value="Glutathione_Transferase_(cytos"/>
    <property type="match status" value="1"/>
</dbReference>
<dbReference type="AlphaFoldDB" id="A0A6H0Y0D1"/>
<dbReference type="InterPro" id="IPR036249">
    <property type="entry name" value="Thioredoxin-like_sf"/>
</dbReference>
<dbReference type="SFLD" id="SFLDG00358">
    <property type="entry name" value="Main_(cytGST)"/>
    <property type="match status" value="1"/>
</dbReference>
<name>A0A6H0Y0D1_9PEZI</name>
<dbReference type="OrthoDB" id="4951845at2759"/>
<reference evidence="4 5" key="1">
    <citation type="journal article" date="2016" name="Sci. Rep.">
        <title>Peltaster fructicola genome reveals evolution from an invasive phytopathogen to an ectophytic parasite.</title>
        <authorList>
            <person name="Xu C."/>
            <person name="Chen H."/>
            <person name="Gleason M.L."/>
            <person name="Xu J.R."/>
            <person name="Liu H."/>
            <person name="Zhang R."/>
            <person name="Sun G."/>
        </authorList>
    </citation>
    <scope>NUCLEOTIDE SEQUENCE [LARGE SCALE GENOMIC DNA]</scope>
    <source>
        <strain evidence="4 5">LNHT1506</strain>
    </source>
</reference>
<evidence type="ECO:0000259" key="2">
    <source>
        <dbReference type="PROSITE" id="PS50404"/>
    </source>
</evidence>
<dbReference type="Gene3D" id="3.40.30.10">
    <property type="entry name" value="Glutaredoxin"/>
    <property type="match status" value="1"/>
</dbReference>
<dbReference type="PROSITE" id="PS50405">
    <property type="entry name" value="GST_CTER"/>
    <property type="match status" value="1"/>
</dbReference>
<evidence type="ECO:0000313" key="5">
    <source>
        <dbReference type="Proteomes" id="UP000503462"/>
    </source>
</evidence>
<proteinExistence type="predicted"/>
<dbReference type="PANTHER" id="PTHR43968">
    <property type="match status" value="1"/>
</dbReference>
<dbReference type="PROSITE" id="PS50404">
    <property type="entry name" value="GST_NTER"/>
    <property type="match status" value="1"/>
</dbReference>
<evidence type="ECO:0008006" key="6">
    <source>
        <dbReference type="Google" id="ProtNLM"/>
    </source>
</evidence>
<dbReference type="InterPro" id="IPR005442">
    <property type="entry name" value="GST_omega"/>
</dbReference>
<dbReference type="SUPFAM" id="SSF52833">
    <property type="entry name" value="Thioredoxin-like"/>
    <property type="match status" value="1"/>
</dbReference>
<evidence type="ECO:0000256" key="1">
    <source>
        <dbReference type="ARBA" id="ARBA00023002"/>
    </source>
</evidence>
<evidence type="ECO:0000313" key="4">
    <source>
        <dbReference type="EMBL" id="QIX00375.1"/>
    </source>
</evidence>
<dbReference type="Proteomes" id="UP000503462">
    <property type="component" value="Chromosome 4"/>
</dbReference>
<sequence length="261" mass="30354">MGSSHPDADLHPEATGPAAHIVKSHQAEQPLKLYSGWFCPFVQRVWAVLEEKQIPYQYIEVNPYHKPQSLLKLNPRGLVPTLQYDSKPLFESTVVCEFLEEAYPDHGAKLLPSDPYDRARVRIWTDFVGSRIIPAFHRYLQFQPMDDTEGLDEVRQEFLEKLREFTKEMHPDGPYFLGKEPVLVDFIIAPWIHFKGKGVPESGEDEVWTRFHKFEKAISERQSIKNTLSDREHYLPIYNRYHENKAQSELAKAIRKGRGVP</sequence>
<dbReference type="InterPro" id="IPR040079">
    <property type="entry name" value="Glutathione_S-Trfase"/>
</dbReference>
<dbReference type="GO" id="GO:0045174">
    <property type="term" value="F:glutathione dehydrogenase (ascorbate) activity"/>
    <property type="evidence" value="ECO:0007669"/>
    <property type="project" value="UniProtKB-ARBA"/>
</dbReference>
<keyword evidence="1" id="KW-0560">Oxidoreductase</keyword>
<dbReference type="SUPFAM" id="SSF47616">
    <property type="entry name" value="GST C-terminal domain-like"/>
    <property type="match status" value="1"/>
</dbReference>
<protein>
    <recommendedName>
        <fullName evidence="6">GST N-terminal domain-containing protein</fullName>
    </recommendedName>
</protein>
<dbReference type="InterPro" id="IPR004045">
    <property type="entry name" value="Glutathione_S-Trfase_N"/>
</dbReference>
<dbReference type="PANTHER" id="PTHR43968:SF13">
    <property type="entry name" value="GLUTATHIONE TRANSFERASE OMEGA-1"/>
    <property type="match status" value="1"/>
</dbReference>
<dbReference type="CDD" id="cd00570">
    <property type="entry name" value="GST_N_family"/>
    <property type="match status" value="1"/>
</dbReference>
<accession>A0A6H0Y0D1</accession>
<dbReference type="EMBL" id="CP051142">
    <property type="protein sequence ID" value="QIX00375.1"/>
    <property type="molecule type" value="Genomic_DNA"/>
</dbReference>
<dbReference type="Gene3D" id="1.20.1050.10">
    <property type="match status" value="1"/>
</dbReference>
<dbReference type="PRINTS" id="PR01625">
    <property type="entry name" value="GSTRNSFRASEO"/>
</dbReference>
<feature type="domain" description="GST C-terminal" evidence="3">
    <location>
        <begin position="114"/>
        <end position="237"/>
    </location>
</feature>
<dbReference type="GO" id="GO:0005737">
    <property type="term" value="C:cytoplasm"/>
    <property type="evidence" value="ECO:0007669"/>
    <property type="project" value="InterPro"/>
</dbReference>
<feature type="domain" description="GST N-terminal" evidence="2">
    <location>
        <begin position="29"/>
        <end position="107"/>
    </location>
</feature>
<dbReference type="InterPro" id="IPR010987">
    <property type="entry name" value="Glutathione-S-Trfase_C-like"/>
</dbReference>
<gene>
    <name evidence="4" type="ORF">AMS68_005892</name>
</gene>
<evidence type="ECO:0000259" key="3">
    <source>
        <dbReference type="PROSITE" id="PS50405"/>
    </source>
</evidence>
<dbReference type="InterPro" id="IPR036282">
    <property type="entry name" value="Glutathione-S-Trfase_C_sf"/>
</dbReference>